<evidence type="ECO:0000313" key="8">
    <source>
        <dbReference type="Proteomes" id="UP000595703"/>
    </source>
</evidence>
<feature type="compositionally biased region" description="Low complexity" evidence="4">
    <location>
        <begin position="32"/>
        <end position="77"/>
    </location>
</feature>
<evidence type="ECO:0008006" key="9">
    <source>
        <dbReference type="Google" id="ProtNLM"/>
    </source>
</evidence>
<keyword evidence="2" id="KW-0378">Hydrolase</keyword>
<feature type="chain" id="PRO_5032581275" description="Gram-positive cocci surface proteins LPxTG domain-containing protein" evidence="6">
    <location>
        <begin position="31"/>
        <end position="325"/>
    </location>
</feature>
<dbReference type="RefSeq" id="WP_202234911.1">
    <property type="nucleotide sequence ID" value="NZ_AP018365.1"/>
</dbReference>
<keyword evidence="5" id="KW-0472">Membrane</keyword>
<keyword evidence="3" id="KW-0720">Serine protease</keyword>
<feature type="compositionally biased region" description="Low complexity" evidence="4">
    <location>
        <begin position="252"/>
        <end position="278"/>
    </location>
</feature>
<evidence type="ECO:0000256" key="4">
    <source>
        <dbReference type="SAM" id="MobiDB-lite"/>
    </source>
</evidence>
<keyword evidence="1" id="KW-0645">Protease</keyword>
<dbReference type="GO" id="GO:0008236">
    <property type="term" value="F:serine-type peptidase activity"/>
    <property type="evidence" value="ECO:0007669"/>
    <property type="project" value="UniProtKB-KW"/>
</dbReference>
<reference evidence="7 8" key="3">
    <citation type="journal article" date="2011" name="Nat. Chem. Biol.">
        <title>Reveromycin A biosynthesis uses RevG and RevJ for stereospecific spiroacetal formation.</title>
        <authorList>
            <person name="Takahashi S."/>
            <person name="Toyoda A."/>
            <person name="Sekiyama Y."/>
            <person name="Takagi H."/>
            <person name="Nogawa T."/>
            <person name="Uramoto M."/>
            <person name="Suzuki R."/>
            <person name="Koshino H."/>
            <person name="Kumano T."/>
            <person name="Panthee S."/>
            <person name="Dairi T."/>
            <person name="Ishikawa J."/>
            <person name="Ikeda H."/>
            <person name="Sakaki Y."/>
            <person name="Osada H."/>
        </authorList>
    </citation>
    <scope>NUCLEOTIDE SEQUENCE [LARGE SCALE GENOMIC DNA]</scope>
    <source>
        <strain evidence="7 8">SN-593</strain>
    </source>
</reference>
<sequence length="325" mass="31062">MKIRPTLPAAATAAVIVPAVLLGATAAAHADSGPAASATAPPAASPEVTPTTAPSSPSTTATGPATTPSASAPATPASGGGSLPSCTSAPSSAIRFTLRGLPSGIAPGDGWHTFTLTVAGTGDQALGAIDAAVSVRNGEDSQNDDLYDDAYLEYWDPTATATGGTWLSLKDEGRDDIRETGLIYGSTTLRSAHASADLRFRIRLTAGATPGPAWADGGGTYVDTAKNCTRGSSTEAGFQVLAAGAQGGSGGTTAPASSAGSSSSGAGATPDGGTSDGTAPGGGTLAETGTSSATPVIAAVGGAAVLAGAVAVGVVRRRGKGSPAA</sequence>
<keyword evidence="5" id="KW-1133">Transmembrane helix</keyword>
<evidence type="ECO:0000256" key="5">
    <source>
        <dbReference type="SAM" id="Phobius"/>
    </source>
</evidence>
<organism evidence="7 8">
    <name type="scientific">Actinacidiphila reveromycinica</name>
    <dbReference type="NCBI Taxonomy" id="659352"/>
    <lineage>
        <taxon>Bacteria</taxon>
        <taxon>Bacillati</taxon>
        <taxon>Actinomycetota</taxon>
        <taxon>Actinomycetes</taxon>
        <taxon>Kitasatosporales</taxon>
        <taxon>Streptomycetaceae</taxon>
        <taxon>Actinacidiphila</taxon>
    </lineage>
</organism>
<dbReference type="GO" id="GO:0006508">
    <property type="term" value="P:proteolysis"/>
    <property type="evidence" value="ECO:0007669"/>
    <property type="project" value="UniProtKB-KW"/>
</dbReference>
<evidence type="ECO:0000256" key="1">
    <source>
        <dbReference type="ARBA" id="ARBA00022670"/>
    </source>
</evidence>
<dbReference type="PROSITE" id="PS00138">
    <property type="entry name" value="SUBTILASE_SER"/>
    <property type="match status" value="1"/>
</dbReference>
<feature type="region of interest" description="Disordered" evidence="4">
    <location>
        <begin position="246"/>
        <end position="290"/>
    </location>
</feature>
<protein>
    <recommendedName>
        <fullName evidence="9">Gram-positive cocci surface proteins LPxTG domain-containing protein</fullName>
    </recommendedName>
</protein>
<dbReference type="NCBIfam" id="NF041528">
    <property type="entry name" value="strep_LAETG"/>
    <property type="match status" value="1"/>
</dbReference>
<name>A0A7U3UU72_9ACTN</name>
<evidence type="ECO:0000313" key="7">
    <source>
        <dbReference type="EMBL" id="BBA98834.1"/>
    </source>
</evidence>
<dbReference type="InterPro" id="IPR023828">
    <property type="entry name" value="Peptidase_S8_Ser-AS"/>
</dbReference>
<evidence type="ECO:0000256" key="2">
    <source>
        <dbReference type="ARBA" id="ARBA00022801"/>
    </source>
</evidence>
<keyword evidence="5" id="KW-0812">Transmembrane</keyword>
<feature type="signal peptide" evidence="6">
    <location>
        <begin position="1"/>
        <end position="30"/>
    </location>
</feature>
<keyword evidence="8" id="KW-1185">Reference proteome</keyword>
<evidence type="ECO:0000256" key="3">
    <source>
        <dbReference type="ARBA" id="ARBA00022825"/>
    </source>
</evidence>
<dbReference type="AlphaFoldDB" id="A0A7U3UU72"/>
<dbReference type="Proteomes" id="UP000595703">
    <property type="component" value="Chromosome"/>
</dbReference>
<dbReference type="EMBL" id="AP018365">
    <property type="protein sequence ID" value="BBA98834.1"/>
    <property type="molecule type" value="Genomic_DNA"/>
</dbReference>
<proteinExistence type="predicted"/>
<feature type="transmembrane region" description="Helical" evidence="5">
    <location>
        <begin position="296"/>
        <end position="315"/>
    </location>
</feature>
<reference evidence="7 8" key="2">
    <citation type="journal article" date="2011" name="J. Antibiot.">
        <title>Furaquinocins I and J: novel polyketide isoprenoid hybrid compounds from Streptomyces reveromyceticus SN-593.</title>
        <authorList>
            <person name="Panthee S."/>
            <person name="Takahashi S."/>
            <person name="Takagi H."/>
            <person name="Nogawa T."/>
            <person name="Oowada E."/>
            <person name="Uramoto M."/>
            <person name="Osada H."/>
        </authorList>
    </citation>
    <scope>NUCLEOTIDE SEQUENCE [LARGE SCALE GENOMIC DNA]</scope>
    <source>
        <strain evidence="7 8">SN-593</strain>
    </source>
</reference>
<keyword evidence="6" id="KW-0732">Signal</keyword>
<gene>
    <name evidence="7" type="ORF">RVR_5185</name>
</gene>
<dbReference type="KEGG" id="arev:RVR_5185"/>
<feature type="region of interest" description="Disordered" evidence="4">
    <location>
        <begin position="32"/>
        <end position="86"/>
    </location>
</feature>
<evidence type="ECO:0000256" key="6">
    <source>
        <dbReference type="SAM" id="SignalP"/>
    </source>
</evidence>
<reference evidence="7 8" key="4">
    <citation type="journal article" date="2020" name="Sci. Rep.">
        <title>beta-carboline chemical signals induce reveromycin production through a LuxR family regulator in Streptomyces sp. SN-593.</title>
        <authorList>
            <person name="Panthee S."/>
            <person name="Kito N."/>
            <person name="Hayashi T."/>
            <person name="Shimizu T."/>
            <person name="Ishikawa J."/>
            <person name="Hamamoto H."/>
            <person name="Osada H."/>
            <person name="Takahashi S."/>
        </authorList>
    </citation>
    <scope>NUCLEOTIDE SEQUENCE [LARGE SCALE GENOMIC DNA]</scope>
    <source>
        <strain evidence="7 8">SN-593</strain>
    </source>
</reference>
<accession>A0A7U3UU72</accession>
<reference evidence="7 8" key="1">
    <citation type="journal article" date="2010" name="J. Bacteriol.">
        <title>Biochemical characterization of a novel indole prenyltransferase from Streptomyces sp. SN-593.</title>
        <authorList>
            <person name="Takahashi S."/>
            <person name="Takagi H."/>
            <person name="Toyoda A."/>
            <person name="Uramoto M."/>
            <person name="Nogawa T."/>
            <person name="Ueki M."/>
            <person name="Sakaki Y."/>
            <person name="Osada H."/>
        </authorList>
    </citation>
    <scope>NUCLEOTIDE SEQUENCE [LARGE SCALE GENOMIC DNA]</scope>
    <source>
        <strain evidence="7 8">SN-593</strain>
    </source>
</reference>